<evidence type="ECO:0008006" key="5">
    <source>
        <dbReference type="Google" id="ProtNLM"/>
    </source>
</evidence>
<evidence type="ECO:0000313" key="3">
    <source>
        <dbReference type="EMBL" id="KAF0331168.1"/>
    </source>
</evidence>
<sequence>MEQIQIMDQIYECAVLTIIAAAGRDDNYGLPGVGKQRIVQTWRKGQLSFAQLKYPEDEVEGSVWNTRGWTFQESILSHRRLIFTESSVFLQCEKSKAHDLLGYLDPTGTNAEKVVEEYDSAMAVSSISSWRSVMVFIPTENSSVSIMDNFEKFKLTTTAYSKRNFTYPADIFHGLRGISRKFEKTSAPIYNIFGIPFALYHDQISAERFFVSGLSWHWERTDSLDESPEWPHSSKFPTWSWAKSLGVGIIWGQSIQLKDELFLWPTGIGFRTNEHAPAYTLEDCIKLRQQVSPMLEFHVLEADVYLLSVPIFLTITEDTSETTVSFWAEPRTSSWSTPVAWLEDPIMNGNRLNIAGREGIAEQLSAGSWGMMVLATNIREVTKGYLETFYFFILEWEVVDGSRRAYKSALHTIQTADMGPFGRRCLEGPSLLHLFFIVILLGSWDIFSTKATAQTTLRDPMEVAKTEDKTATEHNAGQHIFKGESFYSSEAMEHILPEHMFRNNNVAVITETHPANVPNLLPIMLHFASSLGPKWPVVLLTLQENWQMPESMQFRQLVEAKRIAILYLPPGTAFPDHKSVTYFMVRPWLWELFSPANRILLFQVDSILCSQSTSKVDDFLEWDFIGAPILKKHGNGYNGGLSIRNPRLFLDIIKEQQKNPGRLKVEDQWFFERLQERNARLPTEDQAKRFAVETIFYETPLGYHQPKRWLPKRMDEIRAWCPEVDMIGGGQHFY</sequence>
<dbReference type="Proteomes" id="UP000434172">
    <property type="component" value="Unassembled WGS sequence"/>
</dbReference>
<proteinExistence type="predicted"/>
<evidence type="ECO:0000313" key="4">
    <source>
        <dbReference type="Proteomes" id="UP000434172"/>
    </source>
</evidence>
<keyword evidence="4" id="KW-1185">Reference proteome</keyword>
<feature type="domain" description="Heterokaryon incompatibility" evidence="1">
    <location>
        <begin position="2"/>
        <end position="73"/>
    </location>
</feature>
<evidence type="ECO:0000259" key="1">
    <source>
        <dbReference type="Pfam" id="PF06985"/>
    </source>
</evidence>
<dbReference type="EMBL" id="WOWK01000004">
    <property type="protein sequence ID" value="KAF0331168.1"/>
    <property type="molecule type" value="Genomic_DNA"/>
</dbReference>
<dbReference type="InterPro" id="IPR043729">
    <property type="entry name" value="DUF5672"/>
</dbReference>
<feature type="domain" description="DUF5672" evidence="2">
    <location>
        <begin position="563"/>
        <end position="704"/>
    </location>
</feature>
<organism evidence="3 4">
    <name type="scientific">Colletotrichum asianum</name>
    <dbReference type="NCBI Taxonomy" id="702518"/>
    <lineage>
        <taxon>Eukaryota</taxon>
        <taxon>Fungi</taxon>
        <taxon>Dikarya</taxon>
        <taxon>Ascomycota</taxon>
        <taxon>Pezizomycotina</taxon>
        <taxon>Sordariomycetes</taxon>
        <taxon>Hypocreomycetidae</taxon>
        <taxon>Glomerellales</taxon>
        <taxon>Glomerellaceae</taxon>
        <taxon>Colletotrichum</taxon>
        <taxon>Colletotrichum gloeosporioides species complex</taxon>
    </lineage>
</organism>
<comment type="caution">
    <text evidence="3">The sequence shown here is derived from an EMBL/GenBank/DDBJ whole genome shotgun (WGS) entry which is preliminary data.</text>
</comment>
<dbReference type="PANTHER" id="PTHR33112">
    <property type="entry name" value="DOMAIN PROTEIN, PUTATIVE-RELATED"/>
    <property type="match status" value="1"/>
</dbReference>
<dbReference type="InterPro" id="IPR010730">
    <property type="entry name" value="HET"/>
</dbReference>
<dbReference type="AlphaFoldDB" id="A0A8H3WNB9"/>
<reference evidence="3 4" key="1">
    <citation type="submission" date="2019-12" db="EMBL/GenBank/DDBJ databases">
        <title>A genome sequence resource for the geographically widespread anthracnose pathogen Colletotrichum asianum.</title>
        <authorList>
            <person name="Meng Y."/>
        </authorList>
    </citation>
    <scope>NUCLEOTIDE SEQUENCE [LARGE SCALE GENOMIC DNA]</scope>
    <source>
        <strain evidence="3 4">ICMP 18580</strain>
    </source>
</reference>
<evidence type="ECO:0000259" key="2">
    <source>
        <dbReference type="Pfam" id="PF18922"/>
    </source>
</evidence>
<accession>A0A8H3WNB9</accession>
<dbReference type="Pfam" id="PF18922">
    <property type="entry name" value="DUF5672"/>
    <property type="match status" value="1"/>
</dbReference>
<name>A0A8H3WNB9_9PEZI</name>
<protein>
    <recommendedName>
        <fullName evidence="5">DUF5672 domain-containing protein</fullName>
    </recommendedName>
</protein>
<dbReference type="PANTHER" id="PTHR33112:SF1">
    <property type="entry name" value="HETEROKARYON INCOMPATIBILITY DOMAIN-CONTAINING PROTEIN"/>
    <property type="match status" value="1"/>
</dbReference>
<dbReference type="OrthoDB" id="10025998at2759"/>
<dbReference type="Pfam" id="PF06985">
    <property type="entry name" value="HET"/>
    <property type="match status" value="1"/>
</dbReference>
<gene>
    <name evidence="3" type="ORF">GQ607_001476</name>
</gene>